<feature type="domain" description="N-acetyltransferase" evidence="1">
    <location>
        <begin position="1"/>
        <end position="141"/>
    </location>
</feature>
<comment type="caution">
    <text evidence="2">The sequence shown here is derived from an EMBL/GenBank/DDBJ whole genome shotgun (WGS) entry which is preliminary data.</text>
</comment>
<gene>
    <name evidence="2" type="ORF">AUC60_05135</name>
</gene>
<dbReference type="InterPro" id="IPR000182">
    <property type="entry name" value="GNAT_dom"/>
</dbReference>
<dbReference type="PROSITE" id="PS51186">
    <property type="entry name" value="GNAT"/>
    <property type="match status" value="1"/>
</dbReference>
<protein>
    <recommendedName>
        <fullName evidence="1">N-acetyltransferase domain-containing protein</fullName>
    </recommendedName>
</protein>
<dbReference type="RefSeq" id="WP_087265030.1">
    <property type="nucleotide sequence ID" value="NZ_JBJGBV010000003.1"/>
</dbReference>
<dbReference type="OrthoDB" id="9787920at2"/>
<keyword evidence="3" id="KW-1185">Reference proteome</keyword>
<dbReference type="EMBL" id="LOHF01000003">
    <property type="protein sequence ID" value="OUM74779.1"/>
    <property type="molecule type" value="Genomic_DNA"/>
</dbReference>
<dbReference type="AlphaFoldDB" id="A0A1Y3P4R7"/>
<evidence type="ECO:0000259" key="1">
    <source>
        <dbReference type="PROSITE" id="PS51186"/>
    </source>
</evidence>
<dbReference type="Pfam" id="PF00583">
    <property type="entry name" value="Acetyltransf_1"/>
    <property type="match status" value="1"/>
</dbReference>
<accession>A0A1Y3P4R7</accession>
<evidence type="ECO:0000313" key="3">
    <source>
        <dbReference type="Proteomes" id="UP000195440"/>
    </source>
</evidence>
<proteinExistence type="predicted"/>
<organism evidence="2 3">
    <name type="scientific">Pseudomonas caspiana</name>
    <dbReference type="NCBI Taxonomy" id="1451454"/>
    <lineage>
        <taxon>Bacteria</taxon>
        <taxon>Pseudomonadati</taxon>
        <taxon>Pseudomonadota</taxon>
        <taxon>Gammaproteobacteria</taxon>
        <taxon>Pseudomonadales</taxon>
        <taxon>Pseudomonadaceae</taxon>
        <taxon>Pseudomonas</taxon>
    </lineage>
</organism>
<dbReference type="Proteomes" id="UP000195440">
    <property type="component" value="Unassembled WGS sequence"/>
</dbReference>
<dbReference type="GO" id="GO:0016747">
    <property type="term" value="F:acyltransferase activity, transferring groups other than amino-acyl groups"/>
    <property type="evidence" value="ECO:0007669"/>
    <property type="project" value="InterPro"/>
</dbReference>
<evidence type="ECO:0000313" key="2">
    <source>
        <dbReference type="EMBL" id="OUM74779.1"/>
    </source>
</evidence>
<dbReference type="CDD" id="cd04301">
    <property type="entry name" value="NAT_SF"/>
    <property type="match status" value="1"/>
</dbReference>
<reference evidence="2 3" key="1">
    <citation type="journal article" date="2017" name="Syst. Appl. Microbiol.">
        <title>Pseudomonas caspiana sp. nov., a citrus pathogen in the Pseudomonas syringae phylogenetic group.</title>
        <authorList>
            <person name="Busquets A."/>
            <person name="Gomila M."/>
            <person name="Beiki F."/>
            <person name="Mulet M."/>
            <person name="Rahimian H."/>
            <person name="Garcia-Valdes E."/>
            <person name="Lalucat J."/>
        </authorList>
    </citation>
    <scope>NUCLEOTIDE SEQUENCE [LARGE SCALE GENOMIC DNA]</scope>
    <source>
        <strain evidence="2 3">FBF102</strain>
    </source>
</reference>
<dbReference type="Gene3D" id="3.40.630.30">
    <property type="match status" value="1"/>
</dbReference>
<dbReference type="SUPFAM" id="SSF55729">
    <property type="entry name" value="Acyl-CoA N-acyltransferases (Nat)"/>
    <property type="match status" value="1"/>
</dbReference>
<name>A0A1Y3P4R7_9PSED</name>
<sequence length="150" mass="17144">MNVRIEQTSCPTEEEVSAILTPLRAYNVAQAGASGAEKFALLVRDEQSNEVLGGLNGRIFYRWMFIELLVVPEQARGQKLGSRLMAMAEDLARDKDCVGIWLDTFDFQAPDFYRSLGYSEFGQLNDYPRGHRRYFFQKRLDQLDAVDLPV</sequence>
<dbReference type="InterPro" id="IPR016181">
    <property type="entry name" value="Acyl_CoA_acyltransferase"/>
</dbReference>